<feature type="transmembrane region" description="Helical" evidence="1">
    <location>
        <begin position="109"/>
        <end position="127"/>
    </location>
</feature>
<keyword evidence="1" id="KW-0472">Membrane</keyword>
<proteinExistence type="predicted"/>
<keyword evidence="3" id="KW-1185">Reference proteome</keyword>
<name>A0ABW5QF75_9HYPH</name>
<evidence type="ECO:0008006" key="4">
    <source>
        <dbReference type="Google" id="ProtNLM"/>
    </source>
</evidence>
<dbReference type="Proteomes" id="UP001597521">
    <property type="component" value="Unassembled WGS sequence"/>
</dbReference>
<keyword evidence="1" id="KW-1133">Transmembrane helix</keyword>
<feature type="transmembrane region" description="Helical" evidence="1">
    <location>
        <begin position="70"/>
        <end position="89"/>
    </location>
</feature>
<evidence type="ECO:0000313" key="2">
    <source>
        <dbReference type="EMBL" id="MFD2646373.1"/>
    </source>
</evidence>
<reference evidence="3" key="1">
    <citation type="journal article" date="2019" name="Int. J. Syst. Evol. Microbiol.">
        <title>The Global Catalogue of Microorganisms (GCM) 10K type strain sequencing project: providing services to taxonomists for standard genome sequencing and annotation.</title>
        <authorList>
            <consortium name="The Broad Institute Genomics Platform"/>
            <consortium name="The Broad Institute Genome Sequencing Center for Infectious Disease"/>
            <person name="Wu L."/>
            <person name="Ma J."/>
        </authorList>
    </citation>
    <scope>NUCLEOTIDE SEQUENCE [LARGE SCALE GENOMIC DNA]</scope>
    <source>
        <strain evidence="3">CCM 7427</strain>
    </source>
</reference>
<protein>
    <recommendedName>
        <fullName evidence="4">Holin of 3TMs, for gene-transfer release</fullName>
    </recommendedName>
</protein>
<accession>A0ABW5QF75</accession>
<comment type="caution">
    <text evidence="2">The sequence shown here is derived from an EMBL/GenBank/DDBJ whole genome shotgun (WGS) entry which is preliminary data.</text>
</comment>
<evidence type="ECO:0000256" key="1">
    <source>
        <dbReference type="SAM" id="Phobius"/>
    </source>
</evidence>
<dbReference type="EMBL" id="JBHUNP010000001">
    <property type="protein sequence ID" value="MFD2646373.1"/>
    <property type="molecule type" value="Genomic_DNA"/>
</dbReference>
<sequence length="134" mass="14815">MLRAILDWLGGGVLKQFTGPLLEAYQAKLRAQNDTEKLDAELTIQRIETARDIAVVEAGRAWSATSVGRWLIVVPFGLWWCAIYLVQIINPWFGLELVVIDVPPRIHDMALVLVPAIVIADAGAFAARSIGRRP</sequence>
<keyword evidence="1" id="KW-0812">Transmembrane</keyword>
<dbReference type="RefSeq" id="WP_386830941.1">
    <property type="nucleotide sequence ID" value="NZ_JBHUNP010000001.1"/>
</dbReference>
<gene>
    <name evidence="2" type="ORF">ACFSX5_01035</name>
</gene>
<evidence type="ECO:0000313" key="3">
    <source>
        <dbReference type="Proteomes" id="UP001597521"/>
    </source>
</evidence>
<organism evidence="2 3">
    <name type="scientific">Devosia albogilva</name>
    <dbReference type="NCBI Taxonomy" id="429726"/>
    <lineage>
        <taxon>Bacteria</taxon>
        <taxon>Pseudomonadati</taxon>
        <taxon>Pseudomonadota</taxon>
        <taxon>Alphaproteobacteria</taxon>
        <taxon>Hyphomicrobiales</taxon>
        <taxon>Devosiaceae</taxon>
        <taxon>Devosia</taxon>
    </lineage>
</organism>